<dbReference type="InterPro" id="IPR016024">
    <property type="entry name" value="ARM-type_fold"/>
</dbReference>
<keyword evidence="2" id="KW-1185">Reference proteome</keyword>
<dbReference type="EMBL" id="BOML01000027">
    <property type="protein sequence ID" value="GIE01856.1"/>
    <property type="molecule type" value="Genomic_DNA"/>
</dbReference>
<dbReference type="InterPro" id="IPR011989">
    <property type="entry name" value="ARM-like"/>
</dbReference>
<protein>
    <recommendedName>
        <fullName evidence="3">HEAT repeat domain-containing protein</fullName>
    </recommendedName>
</protein>
<dbReference type="Pfam" id="PF13646">
    <property type="entry name" value="HEAT_2"/>
    <property type="match status" value="1"/>
</dbReference>
<dbReference type="Gene3D" id="1.25.10.10">
    <property type="entry name" value="Leucine-rich Repeat Variant"/>
    <property type="match status" value="1"/>
</dbReference>
<dbReference type="RefSeq" id="WP_203727629.1">
    <property type="nucleotide sequence ID" value="NZ_BAAATX010000005.1"/>
</dbReference>
<evidence type="ECO:0008006" key="3">
    <source>
        <dbReference type="Google" id="ProtNLM"/>
    </source>
</evidence>
<dbReference type="SUPFAM" id="SSF48371">
    <property type="entry name" value="ARM repeat"/>
    <property type="match status" value="1"/>
</dbReference>
<name>A0ABQ3YW91_9ACTN</name>
<comment type="caution">
    <text evidence="1">The sequence shown here is derived from an EMBL/GenBank/DDBJ whole genome shotgun (WGS) entry which is preliminary data.</text>
</comment>
<accession>A0ABQ3YW91</accession>
<organism evidence="1 2">
    <name type="scientific">Paractinoplanes durhamensis</name>
    <dbReference type="NCBI Taxonomy" id="113563"/>
    <lineage>
        <taxon>Bacteria</taxon>
        <taxon>Bacillati</taxon>
        <taxon>Actinomycetota</taxon>
        <taxon>Actinomycetes</taxon>
        <taxon>Micromonosporales</taxon>
        <taxon>Micromonosporaceae</taxon>
        <taxon>Paractinoplanes</taxon>
    </lineage>
</organism>
<sequence>MHASQPTALLLRLALREISDDAPCPALVELQQRATREVFDAAVALLPDEEPDRRELGLLLLRELGEQQLPGGRRPFSDEAIPLLRRRLREEDDPEVLRTVISALGYNGAREALPDVLDLAAHPHDWVRFAVAAALPSLVDPAGVEPAAADALLALSADDDAETRYYAFYAILLEVAGMDPTAVGLLATRLGNDPDAYIRSMATAHQAAITRLTARFRADPDEKIRTIATDHPEAIIEVRRLLNVWDYLGIHEVGKDTDEHDRLIGPLLRALADNLDATALQQVLDHQLRSPTDTWTEGLTTSLLGWWRTVR</sequence>
<evidence type="ECO:0000313" key="1">
    <source>
        <dbReference type="EMBL" id="GIE01856.1"/>
    </source>
</evidence>
<dbReference type="Proteomes" id="UP000637628">
    <property type="component" value="Unassembled WGS sequence"/>
</dbReference>
<gene>
    <name evidence="1" type="ORF">Adu01nite_32060</name>
</gene>
<proteinExistence type="predicted"/>
<reference evidence="1 2" key="1">
    <citation type="submission" date="2021-01" db="EMBL/GenBank/DDBJ databases">
        <title>Whole genome shotgun sequence of Actinoplanes durhamensis NBRC 14914.</title>
        <authorList>
            <person name="Komaki H."/>
            <person name="Tamura T."/>
        </authorList>
    </citation>
    <scope>NUCLEOTIDE SEQUENCE [LARGE SCALE GENOMIC DNA]</scope>
    <source>
        <strain evidence="1 2">NBRC 14914</strain>
    </source>
</reference>
<evidence type="ECO:0000313" key="2">
    <source>
        <dbReference type="Proteomes" id="UP000637628"/>
    </source>
</evidence>